<keyword evidence="5" id="KW-0862">Zinc</keyword>
<evidence type="ECO:0000256" key="7">
    <source>
        <dbReference type="SAM" id="MobiDB-lite"/>
    </source>
</evidence>
<reference evidence="11" key="2">
    <citation type="submission" date="2023-04" db="EMBL/GenBank/DDBJ databases">
        <authorList>
            <person name="Bruccoleri R.E."/>
            <person name="Oakeley E.J."/>
            <person name="Faust A.-M."/>
            <person name="Dessus-Babus S."/>
            <person name="Altorfer M."/>
            <person name="Burckhardt D."/>
            <person name="Oertli M."/>
            <person name="Naumann U."/>
            <person name="Petersen F."/>
            <person name="Wong J."/>
        </authorList>
    </citation>
    <scope>NUCLEOTIDE SEQUENCE</scope>
    <source>
        <strain evidence="11">GSM-AAB239-AS_SAM_17_03QT</strain>
        <tissue evidence="11">Leaf</tissue>
    </source>
</reference>
<name>A0AAX6FSJ3_IRIPA</name>
<evidence type="ECO:0000313" key="11">
    <source>
        <dbReference type="EMBL" id="KAJ6819386.1"/>
    </source>
</evidence>
<dbReference type="Pfam" id="PF01422">
    <property type="entry name" value="zf-NF-X1"/>
    <property type="match status" value="10"/>
</dbReference>
<comment type="caution">
    <text evidence="11">The sequence shown here is derived from an EMBL/GenBank/DDBJ whole genome shotgun (WGS) entry which is preliminary data.</text>
</comment>
<dbReference type="PROSITE" id="PS50016">
    <property type="entry name" value="ZF_PHD_2"/>
    <property type="match status" value="1"/>
</dbReference>
<dbReference type="Proteomes" id="UP001140949">
    <property type="component" value="Unassembled WGS sequence"/>
</dbReference>
<organism evidence="11 12">
    <name type="scientific">Iris pallida</name>
    <name type="common">Sweet iris</name>
    <dbReference type="NCBI Taxonomy" id="29817"/>
    <lineage>
        <taxon>Eukaryota</taxon>
        <taxon>Viridiplantae</taxon>
        <taxon>Streptophyta</taxon>
        <taxon>Embryophyta</taxon>
        <taxon>Tracheophyta</taxon>
        <taxon>Spermatophyta</taxon>
        <taxon>Magnoliopsida</taxon>
        <taxon>Liliopsida</taxon>
        <taxon>Asparagales</taxon>
        <taxon>Iridaceae</taxon>
        <taxon>Iridoideae</taxon>
        <taxon>Irideae</taxon>
        <taxon>Iris</taxon>
    </lineage>
</organism>
<dbReference type="GO" id="GO:0005634">
    <property type="term" value="C:nucleus"/>
    <property type="evidence" value="ECO:0007669"/>
    <property type="project" value="InterPro"/>
</dbReference>
<dbReference type="CDD" id="cd06008">
    <property type="entry name" value="NF-X1-zinc-finger"/>
    <property type="match status" value="5"/>
</dbReference>
<accession>A0AAX6FSJ3</accession>
<proteinExistence type="inferred from homology"/>
<evidence type="ECO:0000256" key="6">
    <source>
        <dbReference type="PROSITE-ProRule" id="PRU00175"/>
    </source>
</evidence>
<keyword evidence="2" id="KW-0479">Metal-binding</keyword>
<keyword evidence="8" id="KW-0472">Membrane</keyword>
<keyword evidence="3" id="KW-0677">Repeat</keyword>
<feature type="domain" description="RING-type" evidence="10">
    <location>
        <begin position="72"/>
        <end position="125"/>
    </location>
</feature>
<feature type="transmembrane region" description="Helical" evidence="8">
    <location>
        <begin position="821"/>
        <end position="843"/>
    </location>
</feature>
<dbReference type="PANTHER" id="PTHR12360:SF1">
    <property type="entry name" value="NF-X1-TYPE ZINC FINGER PROTEIN NFXL1"/>
    <property type="match status" value="1"/>
</dbReference>
<keyword evidence="8" id="KW-0812">Transmembrane</keyword>
<dbReference type="InterPro" id="IPR019787">
    <property type="entry name" value="Znf_PHD-finger"/>
</dbReference>
<dbReference type="EMBL" id="JANAVB010026199">
    <property type="protein sequence ID" value="KAJ6819386.1"/>
    <property type="molecule type" value="Genomic_DNA"/>
</dbReference>
<evidence type="ECO:0000256" key="3">
    <source>
        <dbReference type="ARBA" id="ARBA00022737"/>
    </source>
</evidence>
<evidence type="ECO:0000256" key="1">
    <source>
        <dbReference type="ARBA" id="ARBA00007269"/>
    </source>
</evidence>
<dbReference type="PANTHER" id="PTHR12360">
    <property type="entry name" value="NUCLEAR TRANSCRIPTION FACTOR, X-BOX BINDING 1 NFX1"/>
    <property type="match status" value="1"/>
</dbReference>
<keyword evidence="4 6" id="KW-0863">Zinc-finger</keyword>
<dbReference type="InterPro" id="IPR000967">
    <property type="entry name" value="Znf_NFX1"/>
</dbReference>
<dbReference type="PROSITE" id="PS01359">
    <property type="entry name" value="ZF_PHD_1"/>
    <property type="match status" value="1"/>
</dbReference>
<evidence type="ECO:0000259" key="10">
    <source>
        <dbReference type="PROSITE" id="PS50089"/>
    </source>
</evidence>
<dbReference type="CDD" id="cd16697">
    <property type="entry name" value="RING-CH-C4HC3_NFXL1"/>
    <property type="match status" value="1"/>
</dbReference>
<dbReference type="InterPro" id="IPR001841">
    <property type="entry name" value="Znf_RING"/>
</dbReference>
<feature type="region of interest" description="Disordered" evidence="7">
    <location>
        <begin position="1"/>
        <end position="31"/>
    </location>
</feature>
<gene>
    <name evidence="11" type="ORF">M6B38_401890</name>
</gene>
<evidence type="ECO:0000256" key="4">
    <source>
        <dbReference type="ARBA" id="ARBA00022771"/>
    </source>
</evidence>
<dbReference type="InterPro" id="IPR034078">
    <property type="entry name" value="NFX1_fam"/>
</dbReference>
<dbReference type="InterPro" id="IPR019786">
    <property type="entry name" value="Zinc_finger_PHD-type_CS"/>
</dbReference>
<dbReference type="GO" id="GO:0000981">
    <property type="term" value="F:DNA-binding transcription factor activity, RNA polymerase II-specific"/>
    <property type="evidence" value="ECO:0007669"/>
    <property type="project" value="TreeGrafter"/>
</dbReference>
<reference evidence="11" key="1">
    <citation type="journal article" date="2023" name="GigaByte">
        <title>Genome assembly of the bearded iris, Iris pallida Lam.</title>
        <authorList>
            <person name="Bruccoleri R.E."/>
            <person name="Oakeley E.J."/>
            <person name="Faust A.M.E."/>
            <person name="Altorfer M."/>
            <person name="Dessus-Babus S."/>
            <person name="Burckhardt D."/>
            <person name="Oertli M."/>
            <person name="Naumann U."/>
            <person name="Petersen F."/>
            <person name="Wong J."/>
        </authorList>
    </citation>
    <scope>NUCLEOTIDE SEQUENCE</scope>
    <source>
        <strain evidence="11">GSM-AAB239-AS_SAM_17_03QT</strain>
    </source>
</reference>
<evidence type="ECO:0000313" key="12">
    <source>
        <dbReference type="Proteomes" id="UP001140949"/>
    </source>
</evidence>
<evidence type="ECO:0000256" key="8">
    <source>
        <dbReference type="SAM" id="Phobius"/>
    </source>
</evidence>
<evidence type="ECO:0000259" key="9">
    <source>
        <dbReference type="PROSITE" id="PS50016"/>
    </source>
</evidence>
<keyword evidence="8" id="KW-1133">Transmembrane helix</keyword>
<dbReference type="PROSITE" id="PS50089">
    <property type="entry name" value="ZF_RING_2"/>
    <property type="match status" value="1"/>
</dbReference>
<feature type="domain" description="PHD-type" evidence="9">
    <location>
        <begin position="69"/>
        <end position="127"/>
    </location>
</feature>
<feature type="compositionally biased region" description="Low complexity" evidence="7">
    <location>
        <begin position="10"/>
        <end position="26"/>
    </location>
</feature>
<sequence>MATTIANSATLLSDSEVSSGSGSDTENPTSSSAALEDSILSTYLQISSSSSPDLIKIRSFLSSYSAGSSAACLICLDRIRHSDPVWSCSSSCHALFHLPCIQSWAHQSSSHPKSRDHTWHCPKCRTIYPASLTPRSYLCFCGKLRDPPSDPWILPHSCADVCARDLLPPCGHRCLLLCHPGPCPPCPKLLPSRCFCGSLTEVRRCAHKSFSCASPCPKPLPCSTHPCTEKCHDGPCPPCRVIGRYPCACGRTAELAECFSRGSIRCDNPCGGVLRCGKHGCGRGCHSGECGECPNQGRRTCPCGKKEYKGAACDADVATCGSTCEKTLACGRHRCPERCHRGQCVETCRAMLVKSCRCGSLKKEVPCYQDLVCERKCQHVRDCGRHSCKRRCCDGDCPPCPEICGRKLRCNNHKCPSPCHSGACAPCPVMVTISCSCGETHFEVPCGIERSQKPPRCPKVCNISRLCRHKSECRPHRCHYGACPPCRLICGEELSCGHSCKLRCHGPIPPPNAEFTLKPKKKKTDKRIECIPGSLCPPCEEVIWIPCHGRHIGEERPMICSKKMWFSCQNLCGNLLPCGNHYCTKCCHVLKSEIHQEERGKKVSLLPLDGEIALADSCEECLLPCQKVRELACPHPCPLPCHSDDCPPCKVLVKRACHCGSMKHVFECTYYNSLSDKERQHIRSCGGPCHRKLPNCPHLCSVTCHPGECLSASQCMKKVIVRCMCHNLKKEWLCQAVLTAYLNSGRDPKEIVKTQFGVGLLSCNDDCARKVKVVESELQLRKSIVTQNKVVDAAPVPKRRKRRERLQEVGQLSRFQAIRAAAWRCLLIILTCLVIFVCVYYGYSGILWLSDWMNKIEENRLRRYQRH</sequence>
<comment type="similarity">
    <text evidence="1">Belongs to the NFX1 family.</text>
</comment>
<dbReference type="SUPFAM" id="SSF57850">
    <property type="entry name" value="RING/U-box"/>
    <property type="match status" value="1"/>
</dbReference>
<evidence type="ECO:0000256" key="2">
    <source>
        <dbReference type="ARBA" id="ARBA00022723"/>
    </source>
</evidence>
<dbReference type="AlphaFoldDB" id="A0AAX6FSJ3"/>
<keyword evidence="12" id="KW-1185">Reference proteome</keyword>
<dbReference type="SMART" id="SM00438">
    <property type="entry name" value="ZnF_NFX"/>
    <property type="match status" value="11"/>
</dbReference>
<protein>
    <submittedName>
        <fullName evidence="11">NF-X1-type zinc finger protein NFXL2</fullName>
    </submittedName>
</protein>
<evidence type="ECO:0000256" key="5">
    <source>
        <dbReference type="ARBA" id="ARBA00022833"/>
    </source>
</evidence>
<dbReference type="GO" id="GO:0000977">
    <property type="term" value="F:RNA polymerase II transcription regulatory region sequence-specific DNA binding"/>
    <property type="evidence" value="ECO:0007669"/>
    <property type="project" value="TreeGrafter"/>
</dbReference>
<dbReference type="GO" id="GO:0008270">
    <property type="term" value="F:zinc ion binding"/>
    <property type="evidence" value="ECO:0007669"/>
    <property type="project" value="UniProtKB-KW"/>
</dbReference>